<dbReference type="STRING" id="2070753.A0A3A2ZH01"/>
<dbReference type="Pfam" id="PF03659">
    <property type="entry name" value="Glyco_hydro_71"/>
    <property type="match status" value="1"/>
</dbReference>
<dbReference type="PANTHER" id="PTHR43173:SF33">
    <property type="entry name" value="ASCUS WALL ENDO-1,3-ALPHA-GLUCANASE-RELATED"/>
    <property type="match status" value="1"/>
</dbReference>
<dbReference type="InterPro" id="IPR005197">
    <property type="entry name" value="Glyco_hydro_71"/>
</dbReference>
<dbReference type="AlphaFoldDB" id="A0A3A2ZH01"/>
<dbReference type="OrthoDB" id="1046782at2759"/>
<dbReference type="PANTHER" id="PTHR43173">
    <property type="entry name" value="ABC1 FAMILY PROTEIN"/>
    <property type="match status" value="1"/>
</dbReference>
<keyword evidence="1" id="KW-0378">Hydrolase</keyword>
<gene>
    <name evidence="1" type="ORF">PHISCL_05378</name>
</gene>
<dbReference type="GO" id="GO:0051118">
    <property type="term" value="F:glucan endo-1,3-alpha-glucosidase activity"/>
    <property type="evidence" value="ECO:0007669"/>
    <property type="project" value="InterPro"/>
</dbReference>
<name>A0A3A2ZH01_9EURO</name>
<evidence type="ECO:0000313" key="1">
    <source>
        <dbReference type="EMBL" id="RJE22286.1"/>
    </source>
</evidence>
<dbReference type="InterPro" id="IPR051130">
    <property type="entry name" value="Mito_struct-func_regulator"/>
</dbReference>
<dbReference type="CDD" id="cd11577">
    <property type="entry name" value="GH71"/>
    <property type="match status" value="1"/>
</dbReference>
<protein>
    <submittedName>
        <fullName evidence="1">Hydrolase family 71 protein</fullName>
    </submittedName>
</protein>
<comment type="caution">
    <text evidence="1">The sequence shown here is derived from an EMBL/GenBank/DDBJ whole genome shotgun (WGS) entry which is preliminary data.</text>
</comment>
<accession>A0A3A2ZH01</accession>
<dbReference type="EMBL" id="MVGC01000176">
    <property type="protein sequence ID" value="RJE22286.1"/>
    <property type="molecule type" value="Genomic_DNA"/>
</dbReference>
<organism evidence="1 2">
    <name type="scientific">Aspergillus sclerotialis</name>
    <dbReference type="NCBI Taxonomy" id="2070753"/>
    <lineage>
        <taxon>Eukaryota</taxon>
        <taxon>Fungi</taxon>
        <taxon>Dikarya</taxon>
        <taxon>Ascomycota</taxon>
        <taxon>Pezizomycotina</taxon>
        <taxon>Eurotiomycetes</taxon>
        <taxon>Eurotiomycetidae</taxon>
        <taxon>Eurotiales</taxon>
        <taxon>Aspergillaceae</taxon>
        <taxon>Aspergillus</taxon>
        <taxon>Aspergillus subgen. Polypaecilum</taxon>
    </lineage>
</organism>
<sequence>MVRSEPKSVFAHFMVGNAAGMTSTQWESDIHEAQKAHIDGFALNIGPQDGYTDQILQRAYGAAEAIGNFSLFLSFDYASAGPWPADRVISTINMFKDSPAQFHYHGRPLVSTFEGAANSADWPNIKSATGCAVIPNWTSLGPSGIASHLDTIDGAFSWDAWAVGAEDKTAGSDMAWKESLAGKPYMMPVAPWFYTNLPQWDKNWLWRGDNLWHNRWQQVIEMQPSLVQIISWNDYGETHYIGPVYEAGIPQGASRYVSNCPHDAWRVLLPQYIAAYKSGNSVEIASPISTATPRQYRRNVGKSVEEKLVFWYKLNPSTSGSANGTTGNNPAMGQPVVAPGEVSQDQVFVTASVAAPSDVRVQIGDGTPSIFRASAPGIQHYSVPFNGETGPVKFAIVRNDQDVVTAIGQAITDECEDGNVNWNAFVGSSDNSLNEPKIRWLN</sequence>
<reference evidence="2" key="1">
    <citation type="submission" date="2017-02" db="EMBL/GenBank/DDBJ databases">
        <authorList>
            <person name="Tafer H."/>
            <person name="Lopandic K."/>
        </authorList>
    </citation>
    <scope>NUCLEOTIDE SEQUENCE [LARGE SCALE GENOMIC DNA]</scope>
    <source>
        <strain evidence="2">CBS 366.77</strain>
    </source>
</reference>
<dbReference type="Gene3D" id="3.20.20.80">
    <property type="entry name" value="Glycosidases"/>
    <property type="match status" value="1"/>
</dbReference>
<dbReference type="Proteomes" id="UP000266188">
    <property type="component" value="Unassembled WGS sequence"/>
</dbReference>
<evidence type="ECO:0000313" key="2">
    <source>
        <dbReference type="Proteomes" id="UP000266188"/>
    </source>
</evidence>
<proteinExistence type="predicted"/>
<keyword evidence="2" id="KW-1185">Reference proteome</keyword>